<gene>
    <name evidence="1" type="ORF">LDX50_12155</name>
</gene>
<keyword evidence="2" id="KW-1185">Reference proteome</keyword>
<evidence type="ECO:0000313" key="2">
    <source>
        <dbReference type="Proteomes" id="UP001139409"/>
    </source>
</evidence>
<name>A0A9X1HNX1_9BACT</name>
<dbReference type="EMBL" id="JAIXNE010000002">
    <property type="protein sequence ID" value="MCA6075624.1"/>
    <property type="molecule type" value="Genomic_DNA"/>
</dbReference>
<evidence type="ECO:0000313" key="1">
    <source>
        <dbReference type="EMBL" id="MCA6075624.1"/>
    </source>
</evidence>
<proteinExistence type="predicted"/>
<dbReference type="RefSeq" id="WP_225698721.1">
    <property type="nucleotide sequence ID" value="NZ_JAIXNE010000002.1"/>
</dbReference>
<accession>A0A9X1HNX1</accession>
<dbReference type="Gene3D" id="2.60.40.3910">
    <property type="entry name" value="Inclusion body protein"/>
    <property type="match status" value="1"/>
</dbReference>
<dbReference type="Proteomes" id="UP001139409">
    <property type="component" value="Unassembled WGS sequence"/>
</dbReference>
<sequence length="155" mass="17217">MTRNYLLTALFMVLGLGNLFGQVTHHINLYVNTAEITKPDEYRFCTFENQPADVDVREFTVQVNVGDIVIWHGISSSSPNDQVLISQINYQGGDNVFNSNVLNDTPENPGVVVGVVQPGTVGFTMKYVVNFKVLNNGIQRNGTYHLDPKIFVAPN</sequence>
<protein>
    <submittedName>
        <fullName evidence="1">Inclusion body family protein</fullName>
    </submittedName>
</protein>
<dbReference type="InterPro" id="IPR038712">
    <property type="entry name" value="PixA-like_sf"/>
</dbReference>
<dbReference type="AlphaFoldDB" id="A0A9X1HNX1"/>
<comment type="caution">
    <text evidence="1">The sequence shown here is derived from an EMBL/GenBank/DDBJ whole genome shotgun (WGS) entry which is preliminary data.</text>
</comment>
<organism evidence="1 2">
    <name type="scientific">Fulvivirga sedimenti</name>
    <dbReference type="NCBI Taxonomy" id="2879465"/>
    <lineage>
        <taxon>Bacteria</taxon>
        <taxon>Pseudomonadati</taxon>
        <taxon>Bacteroidota</taxon>
        <taxon>Cytophagia</taxon>
        <taxon>Cytophagales</taxon>
        <taxon>Fulvivirgaceae</taxon>
        <taxon>Fulvivirga</taxon>
    </lineage>
</organism>
<reference evidence="1" key="1">
    <citation type="submission" date="2021-09" db="EMBL/GenBank/DDBJ databases">
        <title>Fulvivirga sp. isolated from coastal sediment.</title>
        <authorList>
            <person name="Yu H."/>
        </authorList>
    </citation>
    <scope>NUCLEOTIDE SEQUENCE</scope>
    <source>
        <strain evidence="1">1062</strain>
    </source>
</reference>